<evidence type="ECO:0000313" key="2">
    <source>
        <dbReference type="EMBL" id="CAD7455300.1"/>
    </source>
</evidence>
<protein>
    <submittedName>
        <fullName evidence="2">Uncharacterized protein</fullName>
    </submittedName>
</protein>
<proteinExistence type="predicted"/>
<name>A0A7R9FKK5_9NEOP</name>
<gene>
    <name evidence="2" type="ORF">TTEB3V08_LOCUS3376</name>
</gene>
<dbReference type="AlphaFoldDB" id="A0A7R9FKK5"/>
<evidence type="ECO:0000256" key="1">
    <source>
        <dbReference type="SAM" id="MobiDB-lite"/>
    </source>
</evidence>
<reference evidence="2" key="1">
    <citation type="submission" date="2020-11" db="EMBL/GenBank/DDBJ databases">
        <authorList>
            <person name="Tran Van P."/>
        </authorList>
    </citation>
    <scope>NUCLEOTIDE SEQUENCE</scope>
</reference>
<dbReference type="EMBL" id="OE000875">
    <property type="protein sequence ID" value="CAD7455300.1"/>
    <property type="molecule type" value="Genomic_DNA"/>
</dbReference>
<feature type="region of interest" description="Disordered" evidence="1">
    <location>
        <begin position="43"/>
        <end position="71"/>
    </location>
</feature>
<accession>A0A7R9FKK5</accession>
<organism evidence="2">
    <name type="scientific">Timema tahoe</name>
    <dbReference type="NCBI Taxonomy" id="61484"/>
    <lineage>
        <taxon>Eukaryota</taxon>
        <taxon>Metazoa</taxon>
        <taxon>Ecdysozoa</taxon>
        <taxon>Arthropoda</taxon>
        <taxon>Hexapoda</taxon>
        <taxon>Insecta</taxon>
        <taxon>Pterygota</taxon>
        <taxon>Neoptera</taxon>
        <taxon>Polyneoptera</taxon>
        <taxon>Phasmatodea</taxon>
        <taxon>Timematodea</taxon>
        <taxon>Timematoidea</taxon>
        <taxon>Timematidae</taxon>
        <taxon>Timema</taxon>
    </lineage>
</organism>
<sequence length="71" mass="7870">MLQAQSSELSVQLQEFGVKQLSHNTHWLGRRNPLSTDKILQLVHSSGGGQNSQYQRSPRPAAQQPSKTTSI</sequence>